<evidence type="ECO:0000256" key="2">
    <source>
        <dbReference type="ARBA" id="ARBA00022723"/>
    </source>
</evidence>
<dbReference type="SMART" id="SM00717">
    <property type="entry name" value="SANT"/>
    <property type="match status" value="2"/>
</dbReference>
<keyword evidence="8" id="KW-0804">Transcription</keyword>
<reference evidence="16 17" key="1">
    <citation type="journal article" date="2020" name="Mol. Plant">
        <title>The Chromosome-Based Rubber Tree Genome Provides New Insights into Spurge Genome Evolution and Rubber Biosynthesis.</title>
        <authorList>
            <person name="Liu J."/>
            <person name="Shi C."/>
            <person name="Shi C.C."/>
            <person name="Li W."/>
            <person name="Zhang Q.J."/>
            <person name="Zhang Y."/>
            <person name="Li K."/>
            <person name="Lu H.F."/>
            <person name="Shi C."/>
            <person name="Zhu S.T."/>
            <person name="Xiao Z.Y."/>
            <person name="Nan H."/>
            <person name="Yue Y."/>
            <person name="Zhu X.G."/>
            <person name="Wu Y."/>
            <person name="Hong X.N."/>
            <person name="Fan G.Y."/>
            <person name="Tong Y."/>
            <person name="Zhang D."/>
            <person name="Mao C.L."/>
            <person name="Liu Y.L."/>
            <person name="Hao S.J."/>
            <person name="Liu W.Q."/>
            <person name="Lv M.Q."/>
            <person name="Zhang H.B."/>
            <person name="Liu Y."/>
            <person name="Hu-Tang G.R."/>
            <person name="Wang J.P."/>
            <person name="Wang J.H."/>
            <person name="Sun Y.H."/>
            <person name="Ni S.B."/>
            <person name="Chen W.B."/>
            <person name="Zhang X.C."/>
            <person name="Jiao Y.N."/>
            <person name="Eichler E.E."/>
            <person name="Li G.H."/>
            <person name="Liu X."/>
            <person name="Gao L.Z."/>
        </authorList>
    </citation>
    <scope>NUCLEOTIDE SEQUENCE [LARGE SCALE GENOMIC DNA]</scope>
    <source>
        <strain evidence="17">cv. GT1</strain>
        <tissue evidence="16">Leaf</tissue>
    </source>
</reference>
<keyword evidence="17" id="KW-1185">Reference proteome</keyword>
<evidence type="ECO:0000256" key="6">
    <source>
        <dbReference type="ARBA" id="ARBA00023015"/>
    </source>
</evidence>
<keyword evidence="9" id="KW-0539">Nucleus</keyword>
<keyword evidence="5" id="KW-0862">Zinc</keyword>
<evidence type="ECO:0000313" key="17">
    <source>
        <dbReference type="Proteomes" id="UP000467840"/>
    </source>
</evidence>
<dbReference type="Pfam" id="PF04641">
    <property type="entry name" value="Rtf2"/>
    <property type="match status" value="1"/>
</dbReference>
<dbReference type="SUPFAM" id="SSF46689">
    <property type="entry name" value="Homeodomain-like"/>
    <property type="match status" value="1"/>
</dbReference>
<accession>A0A6A6LX02</accession>
<evidence type="ECO:0000256" key="5">
    <source>
        <dbReference type="ARBA" id="ARBA00022833"/>
    </source>
</evidence>
<keyword evidence="6" id="KW-0805">Transcription regulation</keyword>
<dbReference type="GO" id="GO:0003677">
    <property type="term" value="F:DNA binding"/>
    <property type="evidence" value="ECO:0007669"/>
    <property type="project" value="UniProtKB-KW"/>
</dbReference>
<dbReference type="Gene3D" id="1.10.10.60">
    <property type="entry name" value="Homeodomain-like"/>
    <property type="match status" value="2"/>
</dbReference>
<name>A0A6A6LX02_HEVBR</name>
<protein>
    <recommendedName>
        <fullName evidence="18">RING-type domain-containing protein</fullName>
    </recommendedName>
</protein>
<dbReference type="InterPro" id="IPR006461">
    <property type="entry name" value="PLAC_motif_containing"/>
</dbReference>
<dbReference type="InterPro" id="IPR009057">
    <property type="entry name" value="Homeodomain-like_sf"/>
</dbReference>
<evidence type="ECO:0000259" key="15">
    <source>
        <dbReference type="PROSITE" id="PS51294"/>
    </source>
</evidence>
<dbReference type="InterPro" id="IPR051953">
    <property type="entry name" value="Plant_SW-associated_TFs"/>
</dbReference>
<evidence type="ECO:0000256" key="11">
    <source>
        <dbReference type="SAM" id="MobiDB-lite"/>
    </source>
</evidence>
<dbReference type="InterPro" id="IPR013083">
    <property type="entry name" value="Znf_RING/FYVE/PHD"/>
</dbReference>
<keyword evidence="12" id="KW-1133">Transmembrane helix</keyword>
<evidence type="ECO:0000256" key="3">
    <source>
        <dbReference type="ARBA" id="ARBA00022737"/>
    </source>
</evidence>
<dbReference type="InterPro" id="IPR001005">
    <property type="entry name" value="SANT/Myb"/>
</dbReference>
<evidence type="ECO:0000256" key="8">
    <source>
        <dbReference type="ARBA" id="ARBA00023163"/>
    </source>
</evidence>
<keyword evidence="12" id="KW-0472">Membrane</keyword>
<comment type="subcellular location">
    <subcellularLocation>
        <location evidence="1">Nucleus</location>
    </subcellularLocation>
</comment>
<keyword evidence="7" id="KW-0238">DNA-binding</keyword>
<feature type="region of interest" description="Disordered" evidence="11">
    <location>
        <begin position="1"/>
        <end position="36"/>
    </location>
</feature>
<feature type="transmembrane region" description="Helical" evidence="12">
    <location>
        <begin position="252"/>
        <end position="278"/>
    </location>
</feature>
<proteinExistence type="predicted"/>
<keyword evidence="4 10" id="KW-0863">Zinc-finger</keyword>
<dbReference type="InterPro" id="IPR017930">
    <property type="entry name" value="Myb_dom"/>
</dbReference>
<keyword evidence="12" id="KW-0812">Transmembrane</keyword>
<evidence type="ECO:0008006" key="18">
    <source>
        <dbReference type="Google" id="ProtNLM"/>
    </source>
</evidence>
<dbReference type="PROSITE" id="PS00518">
    <property type="entry name" value="ZF_RING_1"/>
    <property type="match status" value="1"/>
</dbReference>
<sequence length="708" mass="80438">MLQKARELDAFDQQNHGAVPQYSDRNQSRDKNGFHGANSVKVTSYEEEALRTMKAFWLPSATPEAPVKTEAPSTSTICPEGKEKLKMKSLFPIYLTEDNSEKKSSALDKTYICPSCKVTLTNTLSLVALSSCGHVFCKKCADKFMAVDKVCLVCSKACKGRNLVNLEKGGTGFAGHGDNLLATDFKHLDARAMEETETEDFGANDTIGGEFGGVFRMWEGEVLDCFHERRIAIESLCCPCYRFGKNMRRAGFGYCFLQGTVYCILALSALLNFIASIITKRHCFLYLAVAFTISIGMYLGFFRTQMRKKFNIRGSDSSLDDCVYHISAPAVHYVRPGHGSIQAGFGLRQEMNRYRTNWPCCQLGFSKLEKRNCIMSAHYSHSHKEMALKKGKWSPKEDQKLVSYISRYGIWNWNEMPKAAGLPRTGKSCRLRWMNYLRPFIKHGNFSKEEEETIVKLHEMMGNRFFFSLLLHMLLAETYAHIHGFSKKAISIILNLAAKLPGRTDNDIKNYWNSNLRKRSRSTASATKLDRLQTCGVQPKTKKHLSKGTVPKAMDAESSKRSQFHQVLTGIRSGDIDVSGELQFYSLCGQQFPLEGFHIVEDNKANKYPIWHEEPVHSYNCHDDLFKYPAFWSDEYQVTEENNSGLSELSGGVIQNLCEHPRPLMEDLYTANDKREVEGRAHPFEDCPPWYDGNQISGEVQFLWDYQV</sequence>
<evidence type="ECO:0000256" key="9">
    <source>
        <dbReference type="ARBA" id="ARBA00023242"/>
    </source>
</evidence>
<dbReference type="PROSITE" id="PS51294">
    <property type="entry name" value="HTH_MYB"/>
    <property type="match status" value="2"/>
</dbReference>
<dbReference type="Gene3D" id="3.30.40.10">
    <property type="entry name" value="Zinc/RING finger domain, C3HC4 (zinc finger)"/>
    <property type="match status" value="1"/>
</dbReference>
<dbReference type="GO" id="GO:0008270">
    <property type="term" value="F:zinc ion binding"/>
    <property type="evidence" value="ECO:0007669"/>
    <property type="project" value="UniProtKB-KW"/>
</dbReference>
<evidence type="ECO:0000256" key="4">
    <source>
        <dbReference type="ARBA" id="ARBA00022771"/>
    </source>
</evidence>
<keyword evidence="3" id="KW-0677">Repeat</keyword>
<dbReference type="GO" id="GO:0005634">
    <property type="term" value="C:nucleus"/>
    <property type="evidence" value="ECO:0007669"/>
    <property type="project" value="UniProtKB-SubCell"/>
</dbReference>
<evidence type="ECO:0000256" key="12">
    <source>
        <dbReference type="SAM" id="Phobius"/>
    </source>
</evidence>
<dbReference type="Pfam" id="PF00249">
    <property type="entry name" value="Myb_DNA-binding"/>
    <property type="match status" value="1"/>
</dbReference>
<dbReference type="InterPro" id="IPR001841">
    <property type="entry name" value="Znf_RING"/>
</dbReference>
<dbReference type="EMBL" id="JAAGAX010000008">
    <property type="protein sequence ID" value="KAF2305047.1"/>
    <property type="molecule type" value="Genomic_DNA"/>
</dbReference>
<dbReference type="NCBIfam" id="TIGR01571">
    <property type="entry name" value="A_thal_Cys_rich"/>
    <property type="match status" value="1"/>
</dbReference>
<dbReference type="FunFam" id="1.10.10.60:FF:000001">
    <property type="entry name" value="MYB-related transcription factor"/>
    <property type="match status" value="1"/>
</dbReference>
<dbReference type="PANTHER" id="PTHR47997:SF28">
    <property type="entry name" value="TRANSCRIPTION FACTOR MYB15-LIKE"/>
    <property type="match status" value="1"/>
</dbReference>
<feature type="domain" description="HTH myb-type" evidence="15">
    <location>
        <begin position="497"/>
        <end position="520"/>
    </location>
</feature>
<keyword evidence="2" id="KW-0479">Metal-binding</keyword>
<evidence type="ECO:0000256" key="10">
    <source>
        <dbReference type="PROSITE-ProRule" id="PRU00175"/>
    </source>
</evidence>
<dbReference type="Pfam" id="PF04749">
    <property type="entry name" value="PLAC8"/>
    <property type="match status" value="1"/>
</dbReference>
<dbReference type="PROSITE" id="PS50090">
    <property type="entry name" value="MYB_LIKE"/>
    <property type="match status" value="2"/>
</dbReference>
<dbReference type="InterPro" id="IPR017907">
    <property type="entry name" value="Znf_RING_CS"/>
</dbReference>
<feature type="domain" description="Myb-like" evidence="14">
    <location>
        <begin position="438"/>
        <end position="516"/>
    </location>
</feature>
<evidence type="ECO:0000256" key="1">
    <source>
        <dbReference type="ARBA" id="ARBA00004123"/>
    </source>
</evidence>
<dbReference type="AlphaFoldDB" id="A0A6A6LX02"/>
<dbReference type="SUPFAM" id="SSF57850">
    <property type="entry name" value="RING/U-box"/>
    <property type="match status" value="1"/>
</dbReference>
<dbReference type="FunFam" id="3.30.40.10:FF:000444">
    <property type="entry name" value="Nitric oxide synthase-interacting protein"/>
    <property type="match status" value="1"/>
</dbReference>
<dbReference type="PANTHER" id="PTHR47997">
    <property type="entry name" value="MYB DOMAIN PROTEIN 55"/>
    <property type="match status" value="1"/>
</dbReference>
<dbReference type="CDD" id="cd00167">
    <property type="entry name" value="SANT"/>
    <property type="match status" value="2"/>
</dbReference>
<evidence type="ECO:0000259" key="14">
    <source>
        <dbReference type="PROSITE" id="PS50090"/>
    </source>
</evidence>
<gene>
    <name evidence="16" type="ORF">GH714_001325</name>
</gene>
<organism evidence="16 17">
    <name type="scientific">Hevea brasiliensis</name>
    <name type="common">Para rubber tree</name>
    <name type="synonym">Siphonia brasiliensis</name>
    <dbReference type="NCBI Taxonomy" id="3981"/>
    <lineage>
        <taxon>Eukaryota</taxon>
        <taxon>Viridiplantae</taxon>
        <taxon>Streptophyta</taxon>
        <taxon>Embryophyta</taxon>
        <taxon>Tracheophyta</taxon>
        <taxon>Spermatophyta</taxon>
        <taxon>Magnoliopsida</taxon>
        <taxon>eudicotyledons</taxon>
        <taxon>Gunneridae</taxon>
        <taxon>Pentapetalae</taxon>
        <taxon>rosids</taxon>
        <taxon>fabids</taxon>
        <taxon>Malpighiales</taxon>
        <taxon>Euphorbiaceae</taxon>
        <taxon>Crotonoideae</taxon>
        <taxon>Micrandreae</taxon>
        <taxon>Hevea</taxon>
    </lineage>
</organism>
<comment type="caution">
    <text evidence="16">The sequence shown here is derived from an EMBL/GenBank/DDBJ whole genome shotgun (WGS) entry which is preliminary data.</text>
</comment>
<feature type="domain" description="RING-type" evidence="13">
    <location>
        <begin position="113"/>
        <end position="155"/>
    </location>
</feature>
<feature type="domain" description="HTH myb-type" evidence="15">
    <location>
        <begin position="385"/>
        <end position="441"/>
    </location>
</feature>
<dbReference type="PROSITE" id="PS50089">
    <property type="entry name" value="ZF_RING_2"/>
    <property type="match status" value="1"/>
</dbReference>
<dbReference type="Proteomes" id="UP000467840">
    <property type="component" value="Chromosome 9"/>
</dbReference>
<feature type="domain" description="Myb-like" evidence="14">
    <location>
        <begin position="385"/>
        <end position="437"/>
    </location>
</feature>
<evidence type="ECO:0000256" key="7">
    <source>
        <dbReference type="ARBA" id="ARBA00023125"/>
    </source>
</evidence>
<evidence type="ECO:0000313" key="16">
    <source>
        <dbReference type="EMBL" id="KAF2305047.1"/>
    </source>
</evidence>
<feature type="transmembrane region" description="Helical" evidence="12">
    <location>
        <begin position="284"/>
        <end position="302"/>
    </location>
</feature>
<evidence type="ECO:0000259" key="13">
    <source>
        <dbReference type="PROSITE" id="PS50089"/>
    </source>
</evidence>